<gene>
    <name evidence="1" type="ORF">RAJCM14343_5310</name>
</gene>
<sequence>MMGGLLALAFTAGMLAPVNPCGFALLPAWITHTLGDTTTDAFPVRMARALRAGTALTLGFAGTLAAAGLAVSAGARALIAAAPASAWPSARRWRCSGWSCSPAVALACACPAALSARPAHR</sequence>
<comment type="caution">
    <text evidence="1">The sequence shown here is derived from an EMBL/GenBank/DDBJ whole genome shotgun (WGS) entry which is preliminary data.</text>
</comment>
<dbReference type="Proteomes" id="UP000325466">
    <property type="component" value="Unassembled WGS sequence"/>
</dbReference>
<protein>
    <submittedName>
        <fullName evidence="1">Uncharacterized protein</fullName>
    </submittedName>
</protein>
<accession>A0ABQ0YU06</accession>
<name>A0ABQ0YU06_9NOCA</name>
<proteinExistence type="predicted"/>
<evidence type="ECO:0000313" key="1">
    <source>
        <dbReference type="EMBL" id="GES40032.1"/>
    </source>
</evidence>
<keyword evidence="2" id="KW-1185">Reference proteome</keyword>
<reference evidence="1 2" key="1">
    <citation type="journal article" date="2018" name="Biodegradation">
        <title>1,4-Dioxane degradation characteristics of Rhodococcus aetherivorans JCM 14343.</title>
        <authorList>
            <person name="Inoue D."/>
            <person name="Tsunoda T."/>
            <person name="Yamamoto N."/>
            <person name="Ike M."/>
            <person name="Sei K."/>
        </authorList>
    </citation>
    <scope>NUCLEOTIDE SEQUENCE [LARGE SCALE GENOMIC DNA]</scope>
    <source>
        <strain evidence="1 2">JCM 14343</strain>
    </source>
</reference>
<organism evidence="1 2">
    <name type="scientific">Rhodococcus aetherivorans</name>
    <dbReference type="NCBI Taxonomy" id="191292"/>
    <lineage>
        <taxon>Bacteria</taxon>
        <taxon>Bacillati</taxon>
        <taxon>Actinomycetota</taxon>
        <taxon>Actinomycetes</taxon>
        <taxon>Mycobacteriales</taxon>
        <taxon>Nocardiaceae</taxon>
        <taxon>Rhodococcus</taxon>
    </lineage>
</organism>
<dbReference type="EMBL" id="BLAH01000170">
    <property type="protein sequence ID" value="GES40032.1"/>
    <property type="molecule type" value="Genomic_DNA"/>
</dbReference>
<evidence type="ECO:0000313" key="2">
    <source>
        <dbReference type="Proteomes" id="UP000325466"/>
    </source>
</evidence>